<sequence length="275" mass="31542">MASLTIAARSFLRIKHSSRVSRMSLEIYLVGNYSHDIGPLVRDAIENGMIKELDLTIADDKDYECKGADMLQKARDVDGFFSAYPNILPCLTRLQLYNLRFAEGDMLHRTLLDCCKQLQHLSLDHCDAGDGSVWQIDAPDSSLRVLEVRYSYLKRLEELVLLCAAKLDHPGFSLSQLLDGVTEIHTLTLNFQGEKLWIQPESRQLRAAFSKLRKLSIHGIYVEFDLLWTINLLEAAPTVEIFDIEVYEHPCMVPYWARVGVQRVQPSWKKPEFTR</sequence>
<evidence type="ECO:0000313" key="1">
    <source>
        <dbReference type="EnsemblPlants" id="EMT26610"/>
    </source>
</evidence>
<dbReference type="ExpressionAtlas" id="M8BNN1">
    <property type="expression patterns" value="baseline"/>
</dbReference>
<dbReference type="Gene3D" id="3.80.10.10">
    <property type="entry name" value="Ribonuclease Inhibitor"/>
    <property type="match status" value="1"/>
</dbReference>
<name>M8BNN1_AEGTA</name>
<dbReference type="PANTHER" id="PTHR35545:SF8">
    <property type="entry name" value="F-BOX DOMAIN-CONTAINING PROTEIN"/>
    <property type="match status" value="1"/>
</dbReference>
<dbReference type="PANTHER" id="PTHR35545">
    <property type="entry name" value="F-BOX DOMAIN-CONTAINING PROTEIN"/>
    <property type="match status" value="1"/>
</dbReference>
<dbReference type="AlphaFoldDB" id="M8BNN1"/>
<dbReference type="EnsemblPlants" id="EMT26610">
    <property type="protein sequence ID" value="EMT26610"/>
    <property type="gene ID" value="F775_19978"/>
</dbReference>
<protein>
    <recommendedName>
        <fullName evidence="2">FBD domain-containing protein</fullName>
    </recommendedName>
</protein>
<evidence type="ECO:0008006" key="2">
    <source>
        <dbReference type="Google" id="ProtNLM"/>
    </source>
</evidence>
<accession>M8BNN1</accession>
<dbReference type="SUPFAM" id="SSF52047">
    <property type="entry name" value="RNI-like"/>
    <property type="match status" value="1"/>
</dbReference>
<proteinExistence type="predicted"/>
<reference evidence="1" key="1">
    <citation type="submission" date="2015-06" db="UniProtKB">
        <authorList>
            <consortium name="EnsemblPlants"/>
        </authorList>
    </citation>
    <scope>IDENTIFICATION</scope>
</reference>
<dbReference type="InterPro" id="IPR032675">
    <property type="entry name" value="LRR_dom_sf"/>
</dbReference>
<organism evidence="1">
    <name type="scientific">Aegilops tauschii</name>
    <name type="common">Tausch's goatgrass</name>
    <name type="synonym">Aegilops squarrosa</name>
    <dbReference type="NCBI Taxonomy" id="37682"/>
    <lineage>
        <taxon>Eukaryota</taxon>
        <taxon>Viridiplantae</taxon>
        <taxon>Streptophyta</taxon>
        <taxon>Embryophyta</taxon>
        <taxon>Tracheophyta</taxon>
        <taxon>Spermatophyta</taxon>
        <taxon>Magnoliopsida</taxon>
        <taxon>Liliopsida</taxon>
        <taxon>Poales</taxon>
        <taxon>Poaceae</taxon>
        <taxon>BOP clade</taxon>
        <taxon>Pooideae</taxon>
        <taxon>Triticodae</taxon>
        <taxon>Triticeae</taxon>
        <taxon>Triticinae</taxon>
        <taxon>Aegilops</taxon>
    </lineage>
</organism>